<keyword evidence="11" id="KW-0137">Centromere</keyword>
<dbReference type="GO" id="GO:0008608">
    <property type="term" value="P:attachment of spindle microtubules to kinetochore"/>
    <property type="evidence" value="ECO:0007669"/>
    <property type="project" value="InterPro"/>
</dbReference>
<dbReference type="Pfam" id="PF08287">
    <property type="entry name" value="DASH_Spc19"/>
    <property type="match status" value="1"/>
</dbReference>
<gene>
    <name evidence="15" type="ORF">C6P46_002522</name>
</gene>
<keyword evidence="7" id="KW-0963">Cytoplasm</keyword>
<dbReference type="PANTHER" id="PTHR28262">
    <property type="entry name" value="DASH COMPLEX SUBUNIT SPC19"/>
    <property type="match status" value="1"/>
</dbReference>
<protein>
    <recommendedName>
        <fullName evidence="5">DASH complex subunit SPC19</fullName>
    </recommendedName>
    <alternativeName>
        <fullName evidence="12">Outer kinetochore protein SPC19</fullName>
    </alternativeName>
</protein>
<evidence type="ECO:0000256" key="7">
    <source>
        <dbReference type="ARBA" id="ARBA00022490"/>
    </source>
</evidence>
<keyword evidence="6" id="KW-0158">Chromosome</keyword>
<dbReference type="Proteomes" id="UP000777482">
    <property type="component" value="Unassembled WGS sequence"/>
</dbReference>
<evidence type="ECO:0000256" key="6">
    <source>
        <dbReference type="ARBA" id="ARBA00022454"/>
    </source>
</evidence>
<evidence type="ECO:0000256" key="2">
    <source>
        <dbReference type="ARBA" id="ARBA00004186"/>
    </source>
</evidence>
<evidence type="ECO:0000313" key="16">
    <source>
        <dbReference type="Proteomes" id="UP000777482"/>
    </source>
</evidence>
<dbReference type="OrthoDB" id="2534137at2759"/>
<keyword evidence="16" id="KW-1185">Reference proteome</keyword>
<evidence type="ECO:0000256" key="8">
    <source>
        <dbReference type="ARBA" id="ARBA00022838"/>
    </source>
</evidence>
<evidence type="ECO:0000256" key="11">
    <source>
        <dbReference type="ARBA" id="ARBA00023328"/>
    </source>
</evidence>
<evidence type="ECO:0000256" key="12">
    <source>
        <dbReference type="ARBA" id="ARBA00032583"/>
    </source>
</evidence>
<dbReference type="GO" id="GO:0042729">
    <property type="term" value="C:DASH complex"/>
    <property type="evidence" value="ECO:0007669"/>
    <property type="project" value="InterPro"/>
</dbReference>
<dbReference type="EMBL" id="PUHQ01000002">
    <property type="protein sequence ID" value="KAG0667111.1"/>
    <property type="molecule type" value="Genomic_DNA"/>
</dbReference>
<reference evidence="15 16" key="1">
    <citation type="submission" date="2020-11" db="EMBL/GenBank/DDBJ databases">
        <title>Kefir isolates.</title>
        <authorList>
            <person name="Marcisauskas S."/>
            <person name="Kim Y."/>
            <person name="Blasche S."/>
        </authorList>
    </citation>
    <scope>NUCLEOTIDE SEQUENCE [LARGE SCALE GENOMIC DNA]</scope>
    <source>
        <strain evidence="15 16">KR</strain>
    </source>
</reference>
<keyword evidence="10" id="KW-0539">Nucleus</keyword>
<dbReference type="PANTHER" id="PTHR28262:SF1">
    <property type="entry name" value="DASH COMPLEX SUBUNIT SPC19"/>
    <property type="match status" value="1"/>
</dbReference>
<feature type="coiled-coil region" evidence="13">
    <location>
        <begin position="388"/>
        <end position="457"/>
    </location>
</feature>
<accession>A0A9P6W7U1</accession>
<name>A0A9P6W7U1_RHOMI</name>
<evidence type="ECO:0000313" key="15">
    <source>
        <dbReference type="EMBL" id="KAG0667111.1"/>
    </source>
</evidence>
<dbReference type="GO" id="GO:0005876">
    <property type="term" value="C:spindle microtubule"/>
    <property type="evidence" value="ECO:0007669"/>
    <property type="project" value="InterPro"/>
</dbReference>
<comment type="similarity">
    <text evidence="4">Belongs to the DASH complex SPC19 family.</text>
</comment>
<sequence>MDPVWSASRKFFDEIDRRAINTPEAEALQNKARDHRDRDKQINEALPHMLRESHLHWNPEKVKKSREQLSAMCAKATFSRIMLISRQTAKFVAARAMLFSACREFKLSASKPGQICLTWVERQASIWKAWTRLDRDLVSARLHSLIKILRPKTTLDGRLAALNESKKGNRAENLCAAFDRANGRWGHNPSYPSWQRSDESASPPASKPTIVSALQAQGTFDPLAALRTGNSSRGGARPVSAFHQAHLSLSLSPRTSRAEPQTCTASTRYLSLDRHDAPAPPLARPQSRRVKVPFGRSTIMSRARQSMYPAPPSASHWAALEACSQGLHACGANMQSAVEILHQGTMDLPRLAGIVQSRRMFDLVTEPEVFAAQRAVANEMAPQIEEFIARAEDGLEELKQRERALHAKLEKRTQAAARPQAPVTVEQATLDALEQELETLRNRKNKLGKEVELMEEKTARAASGVRGGGPVRTRPGTKVGIGKR</sequence>
<proteinExistence type="inferred from homology"/>
<dbReference type="InterPro" id="IPR013251">
    <property type="entry name" value="DASH_Spc19"/>
</dbReference>
<evidence type="ECO:0000256" key="13">
    <source>
        <dbReference type="SAM" id="Coils"/>
    </source>
</evidence>
<keyword evidence="8" id="KW-0995">Kinetochore</keyword>
<feature type="region of interest" description="Disordered" evidence="14">
    <location>
        <begin position="189"/>
        <end position="208"/>
    </location>
</feature>
<evidence type="ECO:0000256" key="4">
    <source>
        <dbReference type="ARBA" id="ARBA00008952"/>
    </source>
</evidence>
<keyword evidence="13" id="KW-0175">Coiled coil</keyword>
<evidence type="ECO:0000256" key="1">
    <source>
        <dbReference type="ARBA" id="ARBA00004123"/>
    </source>
</evidence>
<evidence type="ECO:0000256" key="14">
    <source>
        <dbReference type="SAM" id="MobiDB-lite"/>
    </source>
</evidence>
<comment type="caution">
    <text evidence="15">The sequence shown here is derived from an EMBL/GenBank/DDBJ whole genome shotgun (WGS) entry which is preliminary data.</text>
</comment>
<organism evidence="15 16">
    <name type="scientific">Rhodotorula mucilaginosa</name>
    <name type="common">Yeast</name>
    <name type="synonym">Rhodotorula rubra</name>
    <dbReference type="NCBI Taxonomy" id="5537"/>
    <lineage>
        <taxon>Eukaryota</taxon>
        <taxon>Fungi</taxon>
        <taxon>Dikarya</taxon>
        <taxon>Basidiomycota</taxon>
        <taxon>Pucciniomycotina</taxon>
        <taxon>Microbotryomycetes</taxon>
        <taxon>Sporidiobolales</taxon>
        <taxon>Sporidiobolaceae</taxon>
        <taxon>Rhodotorula</taxon>
    </lineage>
</organism>
<evidence type="ECO:0000256" key="9">
    <source>
        <dbReference type="ARBA" id="ARBA00023212"/>
    </source>
</evidence>
<evidence type="ECO:0000256" key="10">
    <source>
        <dbReference type="ARBA" id="ARBA00023242"/>
    </source>
</evidence>
<evidence type="ECO:0000256" key="5">
    <source>
        <dbReference type="ARBA" id="ARBA00016329"/>
    </source>
</evidence>
<keyword evidence="9" id="KW-0206">Cytoskeleton</keyword>
<comment type="subcellular location">
    <subcellularLocation>
        <location evidence="3">Chromosome</location>
        <location evidence="3">Centromere</location>
        <location evidence="3">Kinetochore</location>
    </subcellularLocation>
    <subcellularLocation>
        <location evidence="2">Cytoplasm</location>
        <location evidence="2">Cytoskeleton</location>
        <location evidence="2">Spindle</location>
    </subcellularLocation>
    <subcellularLocation>
        <location evidence="1">Nucleus</location>
    </subcellularLocation>
</comment>
<dbReference type="AlphaFoldDB" id="A0A9P6W7U1"/>
<evidence type="ECO:0000256" key="3">
    <source>
        <dbReference type="ARBA" id="ARBA00004629"/>
    </source>
</evidence>
<feature type="region of interest" description="Disordered" evidence="14">
    <location>
        <begin position="457"/>
        <end position="484"/>
    </location>
</feature>